<name>A0A076F7G1_9BACT</name>
<evidence type="ECO:0000256" key="1">
    <source>
        <dbReference type="ARBA" id="ARBA00004651"/>
    </source>
</evidence>
<feature type="transmembrane region" description="Helical" evidence="6">
    <location>
        <begin position="245"/>
        <end position="267"/>
    </location>
</feature>
<feature type="transmembrane region" description="Helical" evidence="6">
    <location>
        <begin position="335"/>
        <end position="358"/>
    </location>
</feature>
<organism evidence="8 9">
    <name type="scientific">Campylobacter iguaniorum</name>
    <dbReference type="NCBI Taxonomy" id="1244531"/>
    <lineage>
        <taxon>Bacteria</taxon>
        <taxon>Pseudomonadati</taxon>
        <taxon>Campylobacterota</taxon>
        <taxon>Epsilonproteobacteria</taxon>
        <taxon>Campylobacterales</taxon>
        <taxon>Campylobacteraceae</taxon>
        <taxon>Campylobacter</taxon>
    </lineage>
</organism>
<feature type="transmembrane region" description="Helical" evidence="6">
    <location>
        <begin position="364"/>
        <end position="385"/>
    </location>
</feature>
<evidence type="ECO:0000256" key="3">
    <source>
        <dbReference type="ARBA" id="ARBA00022692"/>
    </source>
</evidence>
<dbReference type="STRING" id="1244531.CIG2463D_0332"/>
<dbReference type="SUPFAM" id="SSF103473">
    <property type="entry name" value="MFS general substrate transporter"/>
    <property type="match status" value="1"/>
</dbReference>
<dbReference type="RefSeq" id="WP_038453004.1">
    <property type="nucleotide sequence ID" value="NZ_CP009043.1"/>
</dbReference>
<evidence type="ECO:0000259" key="7">
    <source>
        <dbReference type="PROSITE" id="PS50850"/>
    </source>
</evidence>
<dbReference type="GO" id="GO:0022857">
    <property type="term" value="F:transmembrane transporter activity"/>
    <property type="evidence" value="ECO:0007669"/>
    <property type="project" value="InterPro"/>
</dbReference>
<evidence type="ECO:0000256" key="6">
    <source>
        <dbReference type="SAM" id="Phobius"/>
    </source>
</evidence>
<feature type="domain" description="Major facilitator superfamily (MFS) profile" evidence="7">
    <location>
        <begin position="11"/>
        <end position="389"/>
    </location>
</feature>
<dbReference type="InterPro" id="IPR020846">
    <property type="entry name" value="MFS_dom"/>
</dbReference>
<proteinExistence type="predicted"/>
<keyword evidence="3 6" id="KW-0812">Transmembrane</keyword>
<dbReference type="PROSITE" id="PS50850">
    <property type="entry name" value="MFS"/>
    <property type="match status" value="1"/>
</dbReference>
<reference evidence="9" key="1">
    <citation type="journal article" date="2014" name="Genome Announc.">
        <title>Complete Genome Sequence of Campylobacter iguaniorum Strain 1485ET, Isolated from a Bearded Dragon (Pogona vitticeps).</title>
        <authorList>
            <person name="Gilbert M.J."/>
            <person name="Miller W.G."/>
            <person name="Yee E."/>
            <person name="Kik M."/>
            <person name="Wagenaar J.A."/>
            <person name="Duim B."/>
        </authorList>
    </citation>
    <scope>NUCLEOTIDE SEQUENCE [LARGE SCALE GENOMIC DNA]</scope>
    <source>
        <strain evidence="9">1485E</strain>
    </source>
</reference>
<protein>
    <submittedName>
        <fullName evidence="8">Major facilitator superfamily transporter</fullName>
    </submittedName>
</protein>
<dbReference type="AlphaFoldDB" id="A0A076F7G1"/>
<dbReference type="GO" id="GO:0005886">
    <property type="term" value="C:plasma membrane"/>
    <property type="evidence" value="ECO:0007669"/>
    <property type="project" value="UniProtKB-SubCell"/>
</dbReference>
<evidence type="ECO:0000313" key="9">
    <source>
        <dbReference type="Proteomes" id="UP000028486"/>
    </source>
</evidence>
<feature type="transmembrane region" description="Helical" evidence="6">
    <location>
        <begin position="12"/>
        <end position="31"/>
    </location>
</feature>
<feature type="transmembrane region" description="Helical" evidence="6">
    <location>
        <begin position="102"/>
        <end position="123"/>
    </location>
</feature>
<evidence type="ECO:0000256" key="5">
    <source>
        <dbReference type="ARBA" id="ARBA00023136"/>
    </source>
</evidence>
<dbReference type="eggNOG" id="COG2814">
    <property type="taxonomic scope" value="Bacteria"/>
</dbReference>
<dbReference type="InterPro" id="IPR036259">
    <property type="entry name" value="MFS_trans_sf"/>
</dbReference>
<keyword evidence="5 6" id="KW-0472">Membrane</keyword>
<dbReference type="PANTHER" id="PTHR43124:SF5">
    <property type="entry name" value="PURINE RIBONUCLEOSIDE EFFLUX PUMP NEPI"/>
    <property type="match status" value="1"/>
</dbReference>
<comment type="subcellular location">
    <subcellularLocation>
        <location evidence="1">Cell membrane</location>
        <topology evidence="1">Multi-pass membrane protein</topology>
    </subcellularLocation>
</comment>
<feature type="transmembrane region" description="Helical" evidence="6">
    <location>
        <begin position="161"/>
        <end position="182"/>
    </location>
</feature>
<dbReference type="PANTHER" id="PTHR43124">
    <property type="entry name" value="PURINE EFFLUX PUMP PBUE"/>
    <property type="match status" value="1"/>
</dbReference>
<dbReference type="CDD" id="cd17324">
    <property type="entry name" value="MFS_NepI_like"/>
    <property type="match status" value="1"/>
</dbReference>
<evidence type="ECO:0000256" key="4">
    <source>
        <dbReference type="ARBA" id="ARBA00022989"/>
    </source>
</evidence>
<dbReference type="Proteomes" id="UP000028486">
    <property type="component" value="Chromosome"/>
</dbReference>
<dbReference type="InterPro" id="IPR050189">
    <property type="entry name" value="MFS_Efflux_Transporters"/>
</dbReference>
<dbReference type="KEGG" id="caj:CIG1485E_0324"/>
<dbReference type="InterPro" id="IPR011701">
    <property type="entry name" value="MFS"/>
</dbReference>
<dbReference type="Pfam" id="PF07690">
    <property type="entry name" value="MFS_1"/>
    <property type="match status" value="1"/>
</dbReference>
<sequence length="391" mass="41896">MTERINPRWGAVWAMSLGAFVLVASEFMPVSLLTPIANDLNISNGEAGQSISVAGIFALLTALFLTSIVPKVDRKSILLFFTIFMGISGVVVAFAPNELVLTIGRAMLGICIGGFWSMSAATVMRLVPQISVPKALAILNGGNALSTLIAAPLGSFLGGIIGWRGAFFIIVPLALITFLWLYKSMPNLPTTHKAGHSPRIGTIFGLFKDKQIGLGMLSVTLFFMGQFVLFTYLRPFLEVQTSVSINQLSAVLLFMGFCGLIGTFIIGNILKTRLFSLLIFIPICMAVVSLLITIFAKSLLAMFVLLGFWGLLGTSAPVAWWTWLSKVAPAKAEAAGGAMVAVVQLAIAFGASFGGIVFDTFGYQTTFISSSIILFSASFLAFMTYKVSKFS</sequence>
<evidence type="ECO:0000313" key="8">
    <source>
        <dbReference type="EMBL" id="AII14195.1"/>
    </source>
</evidence>
<keyword evidence="9" id="KW-1185">Reference proteome</keyword>
<evidence type="ECO:0000256" key="2">
    <source>
        <dbReference type="ARBA" id="ARBA00022475"/>
    </source>
</evidence>
<dbReference type="Gene3D" id="1.20.1250.20">
    <property type="entry name" value="MFS general substrate transporter like domains"/>
    <property type="match status" value="1"/>
</dbReference>
<accession>A0A076F7G1</accession>
<feature type="transmembrane region" description="Helical" evidence="6">
    <location>
        <begin position="135"/>
        <end position="155"/>
    </location>
</feature>
<feature type="transmembrane region" description="Helical" evidence="6">
    <location>
        <begin position="274"/>
        <end position="296"/>
    </location>
</feature>
<feature type="transmembrane region" description="Helical" evidence="6">
    <location>
        <begin position="302"/>
        <end position="323"/>
    </location>
</feature>
<feature type="transmembrane region" description="Helical" evidence="6">
    <location>
        <begin position="77"/>
        <end position="96"/>
    </location>
</feature>
<keyword evidence="4 6" id="KW-1133">Transmembrane helix</keyword>
<feature type="transmembrane region" description="Helical" evidence="6">
    <location>
        <begin position="51"/>
        <end position="70"/>
    </location>
</feature>
<dbReference type="HOGENOM" id="CLU_001265_61_1_7"/>
<keyword evidence="2" id="KW-1003">Cell membrane</keyword>
<feature type="transmembrane region" description="Helical" evidence="6">
    <location>
        <begin position="212"/>
        <end position="233"/>
    </location>
</feature>
<dbReference type="OrthoDB" id="9788453at2"/>
<gene>
    <name evidence="8" type="ORF">CIG1485E_0324</name>
</gene>
<dbReference type="EMBL" id="CP009043">
    <property type="protein sequence ID" value="AII14195.1"/>
    <property type="molecule type" value="Genomic_DNA"/>
</dbReference>